<keyword evidence="1" id="KW-1133">Transmembrane helix</keyword>
<dbReference type="Proteomes" id="UP001500908">
    <property type="component" value="Unassembled WGS sequence"/>
</dbReference>
<comment type="caution">
    <text evidence="3">The sequence shown here is derived from an EMBL/GenBank/DDBJ whole genome shotgun (WGS) entry which is preliminary data.</text>
</comment>
<keyword evidence="4" id="KW-1185">Reference proteome</keyword>
<feature type="domain" description="DUF1707" evidence="2">
    <location>
        <begin position="8"/>
        <end position="60"/>
    </location>
</feature>
<evidence type="ECO:0000256" key="1">
    <source>
        <dbReference type="SAM" id="Phobius"/>
    </source>
</evidence>
<name>A0ABP7GCP5_9ACTN</name>
<organism evidence="3 4">
    <name type="scientific">Salinactinospora qingdaonensis</name>
    <dbReference type="NCBI Taxonomy" id="702744"/>
    <lineage>
        <taxon>Bacteria</taxon>
        <taxon>Bacillati</taxon>
        <taxon>Actinomycetota</taxon>
        <taxon>Actinomycetes</taxon>
        <taxon>Streptosporangiales</taxon>
        <taxon>Nocardiopsidaceae</taxon>
        <taxon>Salinactinospora</taxon>
    </lineage>
</organism>
<protein>
    <recommendedName>
        <fullName evidence="2">DUF1707 domain-containing protein</fullName>
    </recommendedName>
</protein>
<evidence type="ECO:0000313" key="4">
    <source>
        <dbReference type="Proteomes" id="UP001500908"/>
    </source>
</evidence>
<dbReference type="PANTHER" id="PTHR40763">
    <property type="entry name" value="MEMBRANE PROTEIN-RELATED"/>
    <property type="match status" value="1"/>
</dbReference>
<dbReference type="RefSeq" id="WP_344975850.1">
    <property type="nucleotide sequence ID" value="NZ_BAABDD010000033.1"/>
</dbReference>
<gene>
    <name evidence="3" type="ORF">GCM10022402_44140</name>
</gene>
<feature type="transmembrane region" description="Helical" evidence="1">
    <location>
        <begin position="88"/>
        <end position="109"/>
    </location>
</feature>
<keyword evidence="1" id="KW-0472">Membrane</keyword>
<keyword evidence="1" id="KW-0812">Transmembrane</keyword>
<dbReference type="Pfam" id="PF08044">
    <property type="entry name" value="DUF1707"/>
    <property type="match status" value="1"/>
</dbReference>
<reference evidence="4" key="1">
    <citation type="journal article" date="2019" name="Int. J. Syst. Evol. Microbiol.">
        <title>The Global Catalogue of Microorganisms (GCM) 10K type strain sequencing project: providing services to taxonomists for standard genome sequencing and annotation.</title>
        <authorList>
            <consortium name="The Broad Institute Genomics Platform"/>
            <consortium name="The Broad Institute Genome Sequencing Center for Infectious Disease"/>
            <person name="Wu L."/>
            <person name="Ma J."/>
        </authorList>
    </citation>
    <scope>NUCLEOTIDE SEQUENCE [LARGE SCALE GENOMIC DNA]</scope>
    <source>
        <strain evidence="4">JCM 17137</strain>
    </source>
</reference>
<evidence type="ECO:0000259" key="2">
    <source>
        <dbReference type="Pfam" id="PF08044"/>
    </source>
</evidence>
<accession>A0ABP7GCP5</accession>
<sequence length="154" mass="16863">MSEPSAEIRAADADRDRVAQQLQEHFAQGRLDSEELSSRIARAHTARSIRELDQLTSDLPAWDLAELPRVPAKSRKPRGLAVLSQNPVLLIPWMTWGGVNALCFAIWLLAMVGSGGTTYPWFLWVAVPWGIVMAFITLGTVLVRRSGEGLDGGG</sequence>
<dbReference type="EMBL" id="BAABDD010000033">
    <property type="protein sequence ID" value="GAA3761620.1"/>
    <property type="molecule type" value="Genomic_DNA"/>
</dbReference>
<dbReference type="InterPro" id="IPR012551">
    <property type="entry name" value="DUF1707_SHOCT-like"/>
</dbReference>
<proteinExistence type="predicted"/>
<feature type="transmembrane region" description="Helical" evidence="1">
    <location>
        <begin position="121"/>
        <end position="143"/>
    </location>
</feature>
<evidence type="ECO:0000313" key="3">
    <source>
        <dbReference type="EMBL" id="GAA3761620.1"/>
    </source>
</evidence>
<dbReference type="PANTHER" id="PTHR40763:SF4">
    <property type="entry name" value="DUF1707 DOMAIN-CONTAINING PROTEIN"/>
    <property type="match status" value="1"/>
</dbReference>